<evidence type="ECO:0000256" key="5">
    <source>
        <dbReference type="ARBA" id="ARBA00022598"/>
    </source>
</evidence>
<dbReference type="PROSITE" id="PS00455">
    <property type="entry name" value="AMP_BINDING"/>
    <property type="match status" value="2"/>
</dbReference>
<evidence type="ECO:0000256" key="1">
    <source>
        <dbReference type="ARBA" id="ARBA00001957"/>
    </source>
</evidence>
<sequence>MTTDAGRRLWSIDALDDDEHDQLAEWGNRAILSKPARHRDSIPALFAQQVVRIPDAVALACGEQSWTYRELDEAANGLAHELVSRGAGPGEVVALLIPRSAEAIIAILAVLKTGAAYLPIDPAHPDDRVAFTLGDAASAVAISTTELRPRLATFDIPVIDVDDRSAAGPTTALPTPSPDDVAYVIYTSGTTGVPKGVAITHYNVTQLLSSLDAALPGPGVWALCHSLAFDVSAWEILAPLVRGGRLVVVSETVARSPEELHEALIREGVTVLTQTPSAAGVLPPEGLESMTLVVAGEACPAELVDRWASDDRVMLNAYGPTETTMCVTISAPLTPGTVAVPIGTPVPGAALFVLDAWLRPVGAGLVGELYVAGRGVGVGYVDRGGLTASRFVACPWAPGARMYRTGDLVRWGEDGQLLYLGRADEQVKIRGYRVELGEVQAALAAVDGVEQAAVIAREDRPGDRRLVGYIVESSTGAVDLIRVRTTLAARLPAYMVPGAVVALDALPLTVNGKLDKRALPAPEYGGIVNEYRAPGNPVEEILATIYSQVLGVERVGVDDSFFELGGDSILSMQVVAHARAAGVLCRPRDIFVEQTVARLATVAEIASDADDVIDDGVGEVAPTPMMRWLHDVEGPVDEFNQTLVLQAPDGVTADDVVVVLQALLEQHAMLRVRVEDDGAGGWSLSVPEPASVDAAERLHVVDALTDEAIIGARSQLNLATGAMVSAVWASSTSQLVLMIHHLAVDGVSWRILLEDINIAWAQHHSGQAVALPTEGTSFKRWATLLDEHARSVEVVATAEAWRQVADVPAVLPTMQPEDTYANAGRLTVSLDTDTTRLLLGEVPSAYHAGVQDILLIAFGLAWTEFLGANTPIGFDVEGHGRHEELRADVDLSRTVGWFTTKYPVALNVAGIDWDQLISGDAGLGAVIKAAKEQLRSLPDGSTYGLLRYLNPDVELGGSDPAIGFNYLGRLGAGAADLSEDLWRISPASMASADAAAAVAMPLAHTVELNAGTLDTDAGPLLQANWSWAPSAFDAEKVERLSRLWFDALAGICAHVRAGGGGLTPSDVLPALLTQQQIDDLAQQHQLVDVLPLTPLQQGLLFHSTLTRGDDVYAVQLDITIAGPLDPRLLCEALTTVIQRHPHLAARFCTSLSEPVQILTADPDIGWQYCELDTDEQIEELRAAERAAVCELADSRPFRAALIRTAEHRHEFVLTVHHIVIDGWSLPLLLQEIFAGYYGHRLPAPVPFRKFVTWLAGQDRDAAEVVWAKVFDGFETPTLVAPADRPGPRDVSFARVSAETTRALGELARSRRTTVSTVLQAGWARLLMTLTGQHDVAFGAVTSGRPAELAGSESMIGLLINTVPVRANATPTSTVGDLLDRLQEGYNDTLEHQHLALADIHRVVGLDRLFDTLFVYENYPVDLGALSGVQELALTGFSAREYNHYPLTVAVTPGQQLSLRVEYAAEVFDPAAIDAIVDRFHRILAAMVTEPDRRLSSIDVLDSEEHDQLDGWANRAVLGRPVVAPKSIPAVFAEQVDRDPGAVALTFEGRSMTYGELDEAANSLANLLAMHGAGPGRSVALLVPRSDDAIVGMLAILKTGAAYLPIDPSVPEARLEFMLGDAAPIAAVTTADLRARLDGADLAIVEIDDPADYFAHDTLLTPAADDVAYLIYTSGTTGVPKGVAVSHVNVTQTLALLHPDMPAGAGQVWSQWHSLVFDVSVWEIWGALLHGARLVIVPEAVAGSPAELHELLVREQVSVLYQTPSAAGMLSPEGLEDTTLVVAGEACPTELVDRWAPGRVMLNAYGPTEATIYAAISAPLVAGSHEAPIGSPVPGGATFVLDEWLRPVPAGAVGELYLAGRGITVGYVNRGGLTASRFVACPFGEPGARMYRTGDLVRWGADGQLQYLGRADDQVKIRGYRIELGEIQAALAEFDGVDQAVVIAREDRPGDKRLVGYITGTAEPAELRAQLGQRLPGYMVPAAVVVLDALPLTVNGKLDRRALPAPEYQAVAQYRAPSNAIEEVIAGIFAQVLGVDRVGVDDSFFDLGGDSISAMRVIAAINSAIDAEVAVHTIFDAPTVSGLSQHVEDASALASSMANTPSFASVHGVDATEVHACDLTLDKFLDDTTLTTAPTLPRVSEVRTVLLTGATGFLGRYLVLELLEQLGAVDGTLVCLVRGKDDADALRRLEKTFDSGDPHLLNHFHDLAADRLQVVAGDKGQPGLGLDEEIWGCLADAVDLIVDSAALVNGILPYPELFGPNVVGTAELIRFALTGRLKPYAFVSTSDVGRQIEPSVFTEDADIRQISATRVVDGSYANGYGNSKWAGEVLLREAHDLCGLPVAVFRSGMIMADPRYAGQLNVSDTVTRMVLSVVATGVAPASFYQVDADGNRQRAHFDGLPVDFVAEAIATLGTRLGEGFQTYHVMNPHDDGIGIDEYVDWLSEAGYPIERIGDFGEWVTRFEAGLQGLPESQRQQSVLQMLQLLVSHTDGQVSAPEPTVGSFAPADRFHAAVKAAKIGPDHDIPHISAPHIIKYVTDLQHLGLL</sequence>
<keyword evidence="10" id="KW-1185">Reference proteome</keyword>
<gene>
    <name evidence="9" type="ORF">MMOR_49760</name>
</gene>
<reference evidence="9 10" key="1">
    <citation type="journal article" date="2019" name="Emerg. Microbes Infect.">
        <title>Comprehensive subspecies identification of 175 nontuberculous mycobacteria species based on 7547 genomic profiles.</title>
        <authorList>
            <person name="Matsumoto Y."/>
            <person name="Kinjo T."/>
            <person name="Motooka D."/>
            <person name="Nabeya D."/>
            <person name="Jung N."/>
            <person name="Uechi K."/>
            <person name="Horii T."/>
            <person name="Iida T."/>
            <person name="Fujita J."/>
            <person name="Nakamura S."/>
        </authorList>
    </citation>
    <scope>NUCLEOTIDE SEQUENCE [LARGE SCALE GENOMIC DNA]</scope>
    <source>
        <strain evidence="9 10">JCM 6375</strain>
    </source>
</reference>
<keyword evidence="6" id="KW-0677">Repeat</keyword>
<dbReference type="InterPro" id="IPR010080">
    <property type="entry name" value="Thioester_reductase-like_dom"/>
</dbReference>
<evidence type="ECO:0000256" key="6">
    <source>
        <dbReference type="ARBA" id="ARBA00022737"/>
    </source>
</evidence>
<dbReference type="FunFam" id="3.30.300.30:FF:000010">
    <property type="entry name" value="Enterobactin synthetase component F"/>
    <property type="match status" value="2"/>
</dbReference>
<dbReference type="GO" id="GO:0044550">
    <property type="term" value="P:secondary metabolite biosynthetic process"/>
    <property type="evidence" value="ECO:0007669"/>
    <property type="project" value="UniProtKB-ARBA"/>
</dbReference>
<dbReference type="GO" id="GO:0043041">
    <property type="term" value="P:amino acid activation for nonribosomal peptide biosynthetic process"/>
    <property type="evidence" value="ECO:0007669"/>
    <property type="project" value="TreeGrafter"/>
</dbReference>
<dbReference type="InterPro" id="IPR000873">
    <property type="entry name" value="AMP-dep_synth/lig_dom"/>
</dbReference>
<dbReference type="Gene3D" id="1.10.1200.10">
    <property type="entry name" value="ACP-like"/>
    <property type="match status" value="2"/>
</dbReference>
<keyword evidence="3" id="KW-0596">Phosphopantetheine</keyword>
<dbReference type="NCBIfam" id="NF003417">
    <property type="entry name" value="PRK04813.1"/>
    <property type="match status" value="2"/>
</dbReference>
<protein>
    <submittedName>
        <fullName evidence="9">Non-ribosomal peptide synthetase</fullName>
    </submittedName>
</protein>
<dbReference type="SUPFAM" id="SSF51735">
    <property type="entry name" value="NAD(P)-binding Rossmann-fold domains"/>
    <property type="match status" value="1"/>
</dbReference>
<dbReference type="Proteomes" id="UP000466681">
    <property type="component" value="Chromosome"/>
</dbReference>
<dbReference type="PROSITE" id="PS00012">
    <property type="entry name" value="PHOSPHOPANTETHEINE"/>
    <property type="match status" value="2"/>
</dbReference>
<name>A0AAD1HFW6_9MYCO</name>
<dbReference type="Gene3D" id="3.30.559.10">
    <property type="entry name" value="Chloramphenicol acetyltransferase-like domain"/>
    <property type="match status" value="2"/>
</dbReference>
<dbReference type="InterPro" id="IPR036736">
    <property type="entry name" value="ACP-like_sf"/>
</dbReference>
<dbReference type="GO" id="GO:0008610">
    <property type="term" value="P:lipid biosynthetic process"/>
    <property type="evidence" value="ECO:0007669"/>
    <property type="project" value="UniProtKB-ARBA"/>
</dbReference>
<dbReference type="InterPro" id="IPR036291">
    <property type="entry name" value="NAD(P)-bd_dom_sf"/>
</dbReference>
<dbReference type="Gene3D" id="2.30.38.10">
    <property type="entry name" value="Luciferase, Domain 3"/>
    <property type="match status" value="1"/>
</dbReference>
<dbReference type="InterPro" id="IPR006162">
    <property type="entry name" value="Ppantetheine_attach_site"/>
</dbReference>
<dbReference type="Gene3D" id="3.40.50.12780">
    <property type="entry name" value="N-terminal domain of ligase-like"/>
    <property type="match status" value="1"/>
</dbReference>
<dbReference type="NCBIfam" id="TIGR01720">
    <property type="entry name" value="NRPS-para261"/>
    <property type="match status" value="1"/>
</dbReference>
<dbReference type="GO" id="GO:0017000">
    <property type="term" value="P:antibiotic biosynthetic process"/>
    <property type="evidence" value="ECO:0007669"/>
    <property type="project" value="UniProtKB-KW"/>
</dbReference>
<dbReference type="FunFam" id="2.30.38.10:FF:000001">
    <property type="entry name" value="Non-ribosomal peptide synthetase PvdI"/>
    <property type="match status" value="1"/>
</dbReference>
<dbReference type="Pfam" id="PF07993">
    <property type="entry name" value="NAD_binding_4"/>
    <property type="match status" value="1"/>
</dbReference>
<dbReference type="InterPro" id="IPR020806">
    <property type="entry name" value="PKS_PP-bd"/>
</dbReference>
<feature type="domain" description="Carrier" evidence="8">
    <location>
        <begin position="533"/>
        <end position="613"/>
    </location>
</feature>
<feature type="domain" description="Carrier" evidence="8">
    <location>
        <begin position="2015"/>
        <end position="2090"/>
    </location>
</feature>
<dbReference type="SUPFAM" id="SSF47336">
    <property type="entry name" value="ACP-like"/>
    <property type="match status" value="2"/>
</dbReference>
<dbReference type="Gene3D" id="3.30.559.30">
    <property type="entry name" value="Nonribosomal peptide synthetase, condensation domain"/>
    <property type="match status" value="2"/>
</dbReference>
<accession>A0AAD1HFW6</accession>
<organism evidence="9 10">
    <name type="scientific">Mycolicibacterium moriokaense</name>
    <dbReference type="NCBI Taxonomy" id="39691"/>
    <lineage>
        <taxon>Bacteria</taxon>
        <taxon>Bacillati</taxon>
        <taxon>Actinomycetota</taxon>
        <taxon>Actinomycetes</taxon>
        <taxon>Mycobacteriales</taxon>
        <taxon>Mycobacteriaceae</taxon>
        <taxon>Mycolicibacterium</taxon>
    </lineage>
</organism>
<evidence type="ECO:0000313" key="10">
    <source>
        <dbReference type="Proteomes" id="UP000466681"/>
    </source>
</evidence>
<dbReference type="CDD" id="cd05930">
    <property type="entry name" value="A_NRPS"/>
    <property type="match status" value="1"/>
</dbReference>
<dbReference type="InterPro" id="IPR013120">
    <property type="entry name" value="FAR_NAD-bd"/>
</dbReference>
<comment type="cofactor">
    <cofactor evidence="1">
        <name>pantetheine 4'-phosphate</name>
        <dbReference type="ChEBI" id="CHEBI:47942"/>
    </cofactor>
</comment>
<dbReference type="Gene3D" id="3.40.50.720">
    <property type="entry name" value="NAD(P)-binding Rossmann-like Domain"/>
    <property type="match status" value="1"/>
</dbReference>
<dbReference type="Pfam" id="PF00668">
    <property type="entry name" value="Condensation"/>
    <property type="match status" value="2"/>
</dbReference>
<dbReference type="SMART" id="SM00823">
    <property type="entry name" value="PKS_PP"/>
    <property type="match status" value="2"/>
</dbReference>
<dbReference type="Gene3D" id="3.40.50.980">
    <property type="match status" value="2"/>
</dbReference>
<dbReference type="InterPro" id="IPR023213">
    <property type="entry name" value="CAT-like_dom_sf"/>
</dbReference>
<dbReference type="InterPro" id="IPR025110">
    <property type="entry name" value="AMP-bd_C"/>
</dbReference>
<dbReference type="Gene3D" id="3.30.300.30">
    <property type="match status" value="2"/>
</dbReference>
<dbReference type="CDD" id="cd05235">
    <property type="entry name" value="SDR_e1"/>
    <property type="match status" value="1"/>
</dbReference>
<dbReference type="GO" id="GO:0031177">
    <property type="term" value="F:phosphopantetheine binding"/>
    <property type="evidence" value="ECO:0007669"/>
    <property type="project" value="InterPro"/>
</dbReference>
<dbReference type="FunFam" id="3.40.50.12780:FF:000012">
    <property type="entry name" value="Non-ribosomal peptide synthetase"/>
    <property type="match status" value="2"/>
</dbReference>
<evidence type="ECO:0000256" key="2">
    <source>
        <dbReference type="ARBA" id="ARBA00006432"/>
    </source>
</evidence>
<dbReference type="NCBIfam" id="TIGR01746">
    <property type="entry name" value="Thioester-redct"/>
    <property type="match status" value="1"/>
</dbReference>
<dbReference type="InterPro" id="IPR009081">
    <property type="entry name" value="PP-bd_ACP"/>
</dbReference>
<keyword evidence="4" id="KW-0597">Phosphoprotein</keyword>
<dbReference type="GO" id="GO:0016874">
    <property type="term" value="F:ligase activity"/>
    <property type="evidence" value="ECO:0007669"/>
    <property type="project" value="UniProtKB-KW"/>
</dbReference>
<dbReference type="EMBL" id="AP022560">
    <property type="protein sequence ID" value="BBX04040.1"/>
    <property type="molecule type" value="Genomic_DNA"/>
</dbReference>
<evidence type="ECO:0000256" key="4">
    <source>
        <dbReference type="ARBA" id="ARBA00022553"/>
    </source>
</evidence>
<keyword evidence="7" id="KW-0045">Antibiotic biosynthesis</keyword>
<comment type="similarity">
    <text evidence="2">Belongs to the ATP-dependent AMP-binding enzyme family.</text>
</comment>
<dbReference type="FunFam" id="1.10.1200.10:FF:000005">
    <property type="entry name" value="Nonribosomal peptide synthetase 1"/>
    <property type="match status" value="2"/>
</dbReference>
<dbReference type="Pfam" id="PF13193">
    <property type="entry name" value="AMP-binding_C"/>
    <property type="match status" value="2"/>
</dbReference>
<evidence type="ECO:0000256" key="7">
    <source>
        <dbReference type="ARBA" id="ARBA00023194"/>
    </source>
</evidence>
<dbReference type="GO" id="GO:0005829">
    <property type="term" value="C:cytosol"/>
    <property type="evidence" value="ECO:0007669"/>
    <property type="project" value="TreeGrafter"/>
</dbReference>
<evidence type="ECO:0000256" key="3">
    <source>
        <dbReference type="ARBA" id="ARBA00022450"/>
    </source>
</evidence>
<dbReference type="RefSeq" id="WP_163658192.1">
    <property type="nucleotide sequence ID" value="NZ_AP022560.1"/>
</dbReference>
<proteinExistence type="inferred from homology"/>
<dbReference type="InterPro" id="IPR010060">
    <property type="entry name" value="NRPS_synth"/>
</dbReference>
<dbReference type="InterPro" id="IPR042099">
    <property type="entry name" value="ANL_N_sf"/>
</dbReference>
<dbReference type="InterPro" id="IPR010071">
    <property type="entry name" value="AA_adenyl_dom"/>
</dbReference>
<dbReference type="SMART" id="SM01294">
    <property type="entry name" value="PKS_PP_betabranch"/>
    <property type="match status" value="1"/>
</dbReference>
<dbReference type="InterPro" id="IPR045851">
    <property type="entry name" value="AMP-bd_C_sf"/>
</dbReference>
<keyword evidence="5" id="KW-0436">Ligase</keyword>
<dbReference type="KEGG" id="mmor:MMOR_49760"/>
<dbReference type="FunFam" id="3.40.50.980:FF:000001">
    <property type="entry name" value="Non-ribosomal peptide synthetase"/>
    <property type="match status" value="2"/>
</dbReference>
<dbReference type="SUPFAM" id="SSF52777">
    <property type="entry name" value="CoA-dependent acyltransferases"/>
    <property type="match status" value="4"/>
</dbReference>
<dbReference type="Pfam" id="PF00501">
    <property type="entry name" value="AMP-binding"/>
    <property type="match status" value="2"/>
</dbReference>
<dbReference type="PANTHER" id="PTHR45527:SF1">
    <property type="entry name" value="FATTY ACID SYNTHASE"/>
    <property type="match status" value="1"/>
</dbReference>
<dbReference type="Pfam" id="PF00550">
    <property type="entry name" value="PP-binding"/>
    <property type="match status" value="2"/>
</dbReference>
<dbReference type="CDD" id="cd19543">
    <property type="entry name" value="DCL_NRPS"/>
    <property type="match status" value="1"/>
</dbReference>
<dbReference type="InterPro" id="IPR001242">
    <property type="entry name" value="Condensation_dom"/>
</dbReference>
<dbReference type="PANTHER" id="PTHR45527">
    <property type="entry name" value="NONRIBOSOMAL PEPTIDE SYNTHETASE"/>
    <property type="match status" value="1"/>
</dbReference>
<dbReference type="NCBIfam" id="TIGR01733">
    <property type="entry name" value="AA-adenyl-dom"/>
    <property type="match status" value="2"/>
</dbReference>
<dbReference type="PROSITE" id="PS50075">
    <property type="entry name" value="CARRIER"/>
    <property type="match status" value="2"/>
</dbReference>
<evidence type="ECO:0000259" key="8">
    <source>
        <dbReference type="PROSITE" id="PS50075"/>
    </source>
</evidence>
<evidence type="ECO:0000313" key="9">
    <source>
        <dbReference type="EMBL" id="BBX04040.1"/>
    </source>
</evidence>
<dbReference type="SUPFAM" id="SSF56801">
    <property type="entry name" value="Acetyl-CoA synthetase-like"/>
    <property type="match status" value="2"/>
</dbReference>
<dbReference type="InterPro" id="IPR020845">
    <property type="entry name" value="AMP-binding_CS"/>
</dbReference>